<evidence type="ECO:0000313" key="6">
    <source>
        <dbReference type="EMBL" id="CAD8075265.1"/>
    </source>
</evidence>
<keyword evidence="1" id="KW-0479">Metal-binding</keyword>
<evidence type="ECO:0000256" key="1">
    <source>
        <dbReference type="ARBA" id="ARBA00022723"/>
    </source>
</evidence>
<dbReference type="AlphaFoldDB" id="A0A8S1MC23"/>
<feature type="compositionally biased region" description="Basic and acidic residues" evidence="5">
    <location>
        <begin position="451"/>
        <end position="484"/>
    </location>
</feature>
<dbReference type="Proteomes" id="UP000688137">
    <property type="component" value="Unassembled WGS sequence"/>
</dbReference>
<feature type="region of interest" description="Disordered" evidence="5">
    <location>
        <begin position="443"/>
        <end position="484"/>
    </location>
</feature>
<feature type="region of interest" description="Disordered" evidence="5">
    <location>
        <begin position="387"/>
        <end position="418"/>
    </location>
</feature>
<feature type="coiled-coil region" evidence="4">
    <location>
        <begin position="206"/>
        <end position="233"/>
    </location>
</feature>
<evidence type="ECO:0000313" key="7">
    <source>
        <dbReference type="Proteomes" id="UP000688137"/>
    </source>
</evidence>
<evidence type="ECO:0000256" key="4">
    <source>
        <dbReference type="SAM" id="Coils"/>
    </source>
</evidence>
<keyword evidence="7" id="KW-1185">Reference proteome</keyword>
<dbReference type="InterPro" id="IPR017907">
    <property type="entry name" value="Znf_RING_CS"/>
</dbReference>
<evidence type="ECO:0000256" key="3">
    <source>
        <dbReference type="ARBA" id="ARBA00022833"/>
    </source>
</evidence>
<dbReference type="PROSITE" id="PS00518">
    <property type="entry name" value="ZF_RING_1"/>
    <property type="match status" value="1"/>
</dbReference>
<evidence type="ECO:0000256" key="5">
    <source>
        <dbReference type="SAM" id="MobiDB-lite"/>
    </source>
</evidence>
<accession>A0A8S1MC23</accession>
<comment type="caution">
    <text evidence="6">The sequence shown here is derived from an EMBL/GenBank/DDBJ whole genome shotgun (WGS) entry which is preliminary data.</text>
</comment>
<protein>
    <recommendedName>
        <fullName evidence="8">RING-type domain-containing protein</fullName>
    </recommendedName>
</protein>
<feature type="coiled-coil region" evidence="4">
    <location>
        <begin position="138"/>
        <end position="172"/>
    </location>
</feature>
<dbReference type="GO" id="GO:0008270">
    <property type="term" value="F:zinc ion binding"/>
    <property type="evidence" value="ECO:0007669"/>
    <property type="project" value="UniProtKB-KW"/>
</dbReference>
<keyword evidence="2" id="KW-0863">Zinc-finger</keyword>
<reference evidence="6" key="1">
    <citation type="submission" date="2021-01" db="EMBL/GenBank/DDBJ databases">
        <authorList>
            <consortium name="Genoscope - CEA"/>
            <person name="William W."/>
        </authorList>
    </citation>
    <scope>NUCLEOTIDE SEQUENCE</scope>
</reference>
<gene>
    <name evidence="6" type="ORF">PPRIM_AZ9-3.1.T0540116</name>
</gene>
<dbReference type="OMA" id="KLECDHK"/>
<keyword evidence="4" id="KW-0175">Coiled coil</keyword>
<name>A0A8S1MC23_PARPR</name>
<organism evidence="6 7">
    <name type="scientific">Paramecium primaurelia</name>
    <dbReference type="NCBI Taxonomy" id="5886"/>
    <lineage>
        <taxon>Eukaryota</taxon>
        <taxon>Sar</taxon>
        <taxon>Alveolata</taxon>
        <taxon>Ciliophora</taxon>
        <taxon>Intramacronucleata</taxon>
        <taxon>Oligohymenophorea</taxon>
        <taxon>Peniculida</taxon>
        <taxon>Parameciidae</taxon>
        <taxon>Paramecium</taxon>
    </lineage>
</organism>
<evidence type="ECO:0000256" key="2">
    <source>
        <dbReference type="ARBA" id="ARBA00022771"/>
    </source>
</evidence>
<sequence length="518" mass="61070">MDSQQDVECDQCQTVPETYVKLECDHKFCLICLAYNYLQIQQEKQNLEELERVAVCFKCNHLTKLDQDTVEALHMVIKEIIVPLIEQNQINSKSKSNNDSEVVEVIDDLRDLGEQNDGSQHQSNQKNSMANERLQLYLERLEKSFKSKFEAIKDIQDQKHQFQSKCKQTKDEINSQYQQFILSLEQKKNQTFNDINSLEMIQLLEIQKQEKDLEQQIQQMAQFQEEINSLIYQNLNKSQEDISKLLIDIEKSLNTPSSSLQIKSSILATQRQLLKLSTNAQSQLSASVPNLLQDFPQSIRQKDLFMKNQNSDEKPIDSKLNVHFEKQDRPNKFSPIKSEKLNELWPKNDKSHISLEKNTIRESKDLHEFKDYREKEKDKKNQKVLTQESLNANPKQKLIYEDSDDKSRNNNNSKKLFDSQISQKNNLVSKWKDQLFDVFDKKTMKQSESPKVSEKHNYATRDVPYHREPSTHYPRENKNSQEKLSTKQQLINRACTIHDVLNMQYQNFMTQKENLIRR</sequence>
<keyword evidence="3" id="KW-0862">Zinc</keyword>
<dbReference type="EMBL" id="CAJJDM010000054">
    <property type="protein sequence ID" value="CAD8075265.1"/>
    <property type="molecule type" value="Genomic_DNA"/>
</dbReference>
<proteinExistence type="predicted"/>
<evidence type="ECO:0008006" key="8">
    <source>
        <dbReference type="Google" id="ProtNLM"/>
    </source>
</evidence>